<keyword evidence="8" id="KW-1185">Reference proteome</keyword>
<evidence type="ECO:0000256" key="2">
    <source>
        <dbReference type="ARBA" id="ARBA00023015"/>
    </source>
</evidence>
<comment type="caution">
    <text evidence="7">The sequence shown here is derived from an EMBL/GenBank/DDBJ whole genome shotgun (WGS) entry which is preliminary data.</text>
</comment>
<reference evidence="7" key="1">
    <citation type="journal article" date="2022" name="G3 (Bethesda)">
        <title>High quality genome of the basidiomycete yeast Dioszegia hungarica PDD-24b-2 isolated from cloud water.</title>
        <authorList>
            <person name="Jarrige D."/>
            <person name="Haridas S."/>
            <person name="Bleykasten-Grosshans C."/>
            <person name="Joly M."/>
            <person name="Nadalig T."/>
            <person name="Sancelme M."/>
            <person name="Vuilleumier S."/>
            <person name="Grigoriev I.V."/>
            <person name="Amato P."/>
            <person name="Bringel F."/>
        </authorList>
    </citation>
    <scope>NUCLEOTIDE SEQUENCE</scope>
    <source>
        <strain evidence="7">PDD-24b-2</strain>
    </source>
</reference>
<sequence length="579" mass="60435">MDPSRYNPPRRGADPSPPASASRGAAASSSHLGSGTATPAASTYPSSPSGSSRPPVPPFPSSDRRPITAPSGAGAPPSLGRRSTVSSERGRGGYIPSPLAVRSAHPYWQEDATEAEYPPLAQGHSPSPFGFGVGFATSSSSALVDYPYILALPSAHVSLPVGLVPSQSTPGIERRDSNGHTRRHTFPRHLLHPPPPLPPSLSPSTLVQAVPPTPILSVHSQAVPPAVSAGGRPIYRAQGQPAAPPPADHTTSRTRGFQPDYVRARAEDIPRPVTVIDGVGVGVITAAEDGEGGVAGTIGVNPPPIEGMLMLRMRTAPRGGWPAMQREEGWDWTVELQILQEPSMGVSLGNRDISENMPSLDPPLVVRVRFRRGGQVVPDDLPLVEHRLAHMTLHLGLISGDESGDKVDLVRYFTSDSESSRAGSDPISSPTSSPNSSQRSTTTTGSASSSSDHNQQNLYALVGSTFGIAKRATLGPGGTGTATEGWFFAFRDVRVRPTGVFRLETKLIDVLGPGPSGTSTGITPISIGATTRPFTIFREEDYPGSAADTALTATLTAQGVFGRRRGGEGSSSEGSSDSS</sequence>
<dbReference type="InterPro" id="IPR038491">
    <property type="entry name" value="Velvet_dom_sf"/>
</dbReference>
<dbReference type="EMBL" id="JAKWFO010000003">
    <property type="protein sequence ID" value="KAI9637778.1"/>
    <property type="molecule type" value="Genomic_DNA"/>
</dbReference>
<keyword evidence="2" id="KW-0805">Transcription regulation</keyword>
<evidence type="ECO:0000256" key="4">
    <source>
        <dbReference type="ARBA" id="ARBA00023242"/>
    </source>
</evidence>
<organism evidence="7 8">
    <name type="scientific">Dioszegia hungarica</name>
    <dbReference type="NCBI Taxonomy" id="4972"/>
    <lineage>
        <taxon>Eukaryota</taxon>
        <taxon>Fungi</taxon>
        <taxon>Dikarya</taxon>
        <taxon>Basidiomycota</taxon>
        <taxon>Agaricomycotina</taxon>
        <taxon>Tremellomycetes</taxon>
        <taxon>Tremellales</taxon>
        <taxon>Bulleribasidiaceae</taxon>
        <taxon>Dioszegia</taxon>
    </lineage>
</organism>
<dbReference type="InterPro" id="IPR037525">
    <property type="entry name" value="Velvet_dom"/>
</dbReference>
<evidence type="ECO:0000256" key="3">
    <source>
        <dbReference type="ARBA" id="ARBA00023163"/>
    </source>
</evidence>
<feature type="region of interest" description="Disordered" evidence="5">
    <location>
        <begin position="1"/>
        <end position="99"/>
    </location>
</feature>
<dbReference type="PANTHER" id="PTHR33572:SF3">
    <property type="entry name" value="VELVET COMPLEX SUBUNIT B"/>
    <property type="match status" value="1"/>
</dbReference>
<dbReference type="AlphaFoldDB" id="A0AA38HB13"/>
<feature type="compositionally biased region" description="Low complexity" evidence="5">
    <location>
        <begin position="19"/>
        <end position="53"/>
    </location>
</feature>
<keyword evidence="3" id="KW-0804">Transcription</keyword>
<feature type="region of interest" description="Disordered" evidence="5">
    <location>
        <begin position="415"/>
        <end position="454"/>
    </location>
</feature>
<proteinExistence type="predicted"/>
<evidence type="ECO:0000259" key="6">
    <source>
        <dbReference type="PROSITE" id="PS51821"/>
    </source>
</evidence>
<dbReference type="PROSITE" id="PS51821">
    <property type="entry name" value="VELVET"/>
    <property type="match status" value="1"/>
</dbReference>
<evidence type="ECO:0000313" key="8">
    <source>
        <dbReference type="Proteomes" id="UP001164286"/>
    </source>
</evidence>
<feature type="compositionally biased region" description="Basic residues" evidence="5">
    <location>
        <begin position="180"/>
        <end position="191"/>
    </location>
</feature>
<evidence type="ECO:0000313" key="7">
    <source>
        <dbReference type="EMBL" id="KAI9637778.1"/>
    </source>
</evidence>
<feature type="compositionally biased region" description="Low complexity" evidence="5">
    <location>
        <begin position="424"/>
        <end position="451"/>
    </location>
</feature>
<evidence type="ECO:0000256" key="1">
    <source>
        <dbReference type="ARBA" id="ARBA00004123"/>
    </source>
</evidence>
<protein>
    <submittedName>
        <fullName evidence="7">Velvet factor-domain-containing protein</fullName>
    </submittedName>
</protein>
<dbReference type="RefSeq" id="XP_052947555.1">
    <property type="nucleotide sequence ID" value="XM_053091856.1"/>
</dbReference>
<dbReference type="Pfam" id="PF11754">
    <property type="entry name" value="Velvet"/>
    <property type="match status" value="1"/>
</dbReference>
<evidence type="ECO:0000256" key="5">
    <source>
        <dbReference type="SAM" id="MobiDB-lite"/>
    </source>
</evidence>
<name>A0AA38HB13_9TREE</name>
<dbReference type="Proteomes" id="UP001164286">
    <property type="component" value="Unassembled WGS sequence"/>
</dbReference>
<feature type="compositionally biased region" description="Low complexity" evidence="5">
    <location>
        <begin position="570"/>
        <end position="579"/>
    </location>
</feature>
<keyword evidence="4" id="KW-0539">Nucleus</keyword>
<dbReference type="GO" id="GO:0005634">
    <property type="term" value="C:nucleus"/>
    <property type="evidence" value="ECO:0007669"/>
    <property type="project" value="UniProtKB-SubCell"/>
</dbReference>
<accession>A0AA38HB13</accession>
<gene>
    <name evidence="7" type="ORF">MKK02DRAFT_42149</name>
</gene>
<dbReference type="InterPro" id="IPR021740">
    <property type="entry name" value="Velvet"/>
</dbReference>
<dbReference type="PANTHER" id="PTHR33572">
    <property type="entry name" value="SPORE DEVELOPMENT REGULATOR VOSA"/>
    <property type="match status" value="1"/>
</dbReference>
<feature type="domain" description="Velvet" evidence="6">
    <location>
        <begin position="329"/>
        <end position="565"/>
    </location>
</feature>
<dbReference type="GeneID" id="77731061"/>
<feature type="region of interest" description="Disordered" evidence="5">
    <location>
        <begin position="167"/>
        <end position="194"/>
    </location>
</feature>
<dbReference type="Gene3D" id="2.60.40.3960">
    <property type="entry name" value="Velvet domain"/>
    <property type="match status" value="1"/>
</dbReference>
<feature type="region of interest" description="Disordered" evidence="5">
    <location>
        <begin position="558"/>
        <end position="579"/>
    </location>
</feature>
<comment type="subcellular location">
    <subcellularLocation>
        <location evidence="1">Nucleus</location>
    </subcellularLocation>
</comment>